<dbReference type="HOGENOM" id="CLU_1357338_0_0_1"/>
<dbReference type="InParanoid" id="F7BC71"/>
<keyword evidence="4" id="KW-1185">Reference proteome</keyword>
<sequence length="202" mass="21805">MMSSCACVMSSYICVMSSCVCVMSSCVCVMSSCVNREPPTNPHSPTGAPQPQLTEASPVSPRLLAPTKASRARSRTNEHDDSLDSKERPTSAKSDTSASSTKSHETKKKTTRTPSPAMRNKVQSVQNKSPVTSSRSRGVSPKPSRTTRSSSPALERTTNERKKTPLREKPHVGKSTPPTIKQSLRPDVLGRKLKTSPVVKSP</sequence>
<feature type="compositionally biased region" description="Polar residues" evidence="1">
    <location>
        <begin position="43"/>
        <end position="57"/>
    </location>
</feature>
<feature type="chain" id="PRO_5003349267" evidence="2">
    <location>
        <begin position="25"/>
        <end position="202"/>
    </location>
</feature>
<evidence type="ECO:0000256" key="1">
    <source>
        <dbReference type="SAM" id="MobiDB-lite"/>
    </source>
</evidence>
<feature type="region of interest" description="Disordered" evidence="1">
    <location>
        <begin position="37"/>
        <end position="202"/>
    </location>
</feature>
<evidence type="ECO:0000256" key="2">
    <source>
        <dbReference type="SAM" id="SignalP"/>
    </source>
</evidence>
<proteinExistence type="predicted"/>
<reference evidence="3" key="2">
    <citation type="submission" date="2025-08" db="UniProtKB">
        <authorList>
            <consortium name="Ensembl"/>
        </authorList>
    </citation>
    <scope>IDENTIFICATION</scope>
</reference>
<evidence type="ECO:0000313" key="3">
    <source>
        <dbReference type="Ensembl" id="ENSCINP00000028485.2"/>
    </source>
</evidence>
<accession>F7BC71</accession>
<feature type="compositionally biased region" description="Polar residues" evidence="1">
    <location>
        <begin position="121"/>
        <end position="137"/>
    </location>
</feature>
<protein>
    <submittedName>
        <fullName evidence="3">Uncharacterized protein</fullName>
    </submittedName>
</protein>
<feature type="signal peptide" evidence="2">
    <location>
        <begin position="1"/>
        <end position="24"/>
    </location>
</feature>
<reference evidence="3" key="3">
    <citation type="submission" date="2025-09" db="UniProtKB">
        <authorList>
            <consortium name="Ensembl"/>
        </authorList>
    </citation>
    <scope>IDENTIFICATION</scope>
</reference>
<keyword evidence="2" id="KW-0732">Signal</keyword>
<evidence type="ECO:0000313" key="4">
    <source>
        <dbReference type="Proteomes" id="UP000008144"/>
    </source>
</evidence>
<organism evidence="3 4">
    <name type="scientific">Ciona intestinalis</name>
    <name type="common">Transparent sea squirt</name>
    <name type="synonym">Ascidia intestinalis</name>
    <dbReference type="NCBI Taxonomy" id="7719"/>
    <lineage>
        <taxon>Eukaryota</taxon>
        <taxon>Metazoa</taxon>
        <taxon>Chordata</taxon>
        <taxon>Tunicata</taxon>
        <taxon>Ascidiacea</taxon>
        <taxon>Phlebobranchia</taxon>
        <taxon>Cionidae</taxon>
        <taxon>Ciona</taxon>
    </lineage>
</organism>
<name>F7BC71_CIOIN</name>
<dbReference type="Proteomes" id="UP000008144">
    <property type="component" value="Unassembled WGS sequence"/>
</dbReference>
<feature type="compositionally biased region" description="Basic and acidic residues" evidence="1">
    <location>
        <begin position="157"/>
        <end position="171"/>
    </location>
</feature>
<feature type="compositionally biased region" description="Low complexity" evidence="1">
    <location>
        <begin position="140"/>
        <end position="152"/>
    </location>
</feature>
<feature type="compositionally biased region" description="Basic and acidic residues" evidence="1">
    <location>
        <begin position="75"/>
        <end position="90"/>
    </location>
</feature>
<dbReference type="AlphaFoldDB" id="F7BC71"/>
<dbReference type="Ensembl" id="ENSCINT00000028731.2">
    <property type="protein sequence ID" value="ENSCINP00000028485.2"/>
    <property type="gene ID" value="ENSCING00000022079.1"/>
</dbReference>
<reference evidence="4" key="1">
    <citation type="journal article" date="2002" name="Science">
        <title>The draft genome of Ciona intestinalis: insights into chordate and vertebrate origins.</title>
        <authorList>
            <person name="Dehal P."/>
            <person name="Satou Y."/>
            <person name="Campbell R.K."/>
            <person name="Chapman J."/>
            <person name="Degnan B."/>
            <person name="De Tomaso A."/>
            <person name="Davidson B."/>
            <person name="Di Gregorio A."/>
            <person name="Gelpke M."/>
            <person name="Goodstein D.M."/>
            <person name="Harafuji N."/>
            <person name="Hastings K.E."/>
            <person name="Ho I."/>
            <person name="Hotta K."/>
            <person name="Huang W."/>
            <person name="Kawashima T."/>
            <person name="Lemaire P."/>
            <person name="Martinez D."/>
            <person name="Meinertzhagen I.A."/>
            <person name="Necula S."/>
            <person name="Nonaka M."/>
            <person name="Putnam N."/>
            <person name="Rash S."/>
            <person name="Saiga H."/>
            <person name="Satake M."/>
            <person name="Terry A."/>
            <person name="Yamada L."/>
            <person name="Wang H.G."/>
            <person name="Awazu S."/>
            <person name="Azumi K."/>
            <person name="Boore J."/>
            <person name="Branno M."/>
            <person name="Chin-Bow S."/>
            <person name="DeSantis R."/>
            <person name="Doyle S."/>
            <person name="Francino P."/>
            <person name="Keys D.N."/>
            <person name="Haga S."/>
            <person name="Hayashi H."/>
            <person name="Hino K."/>
            <person name="Imai K.S."/>
            <person name="Inaba K."/>
            <person name="Kano S."/>
            <person name="Kobayashi K."/>
            <person name="Kobayashi M."/>
            <person name="Lee B.I."/>
            <person name="Makabe K.W."/>
            <person name="Manohar C."/>
            <person name="Matassi G."/>
            <person name="Medina M."/>
            <person name="Mochizuki Y."/>
            <person name="Mount S."/>
            <person name="Morishita T."/>
            <person name="Miura S."/>
            <person name="Nakayama A."/>
            <person name="Nishizaka S."/>
            <person name="Nomoto H."/>
            <person name="Ohta F."/>
            <person name="Oishi K."/>
            <person name="Rigoutsos I."/>
            <person name="Sano M."/>
            <person name="Sasaki A."/>
            <person name="Sasakura Y."/>
            <person name="Shoguchi E."/>
            <person name="Shin-i T."/>
            <person name="Spagnuolo A."/>
            <person name="Stainier D."/>
            <person name="Suzuki M.M."/>
            <person name="Tassy O."/>
            <person name="Takatori N."/>
            <person name="Tokuoka M."/>
            <person name="Yagi K."/>
            <person name="Yoshizaki F."/>
            <person name="Wada S."/>
            <person name="Zhang C."/>
            <person name="Hyatt P.D."/>
            <person name="Larimer F."/>
            <person name="Detter C."/>
            <person name="Doggett N."/>
            <person name="Glavina T."/>
            <person name="Hawkins T."/>
            <person name="Richardson P."/>
            <person name="Lucas S."/>
            <person name="Kohara Y."/>
            <person name="Levine M."/>
            <person name="Satoh N."/>
            <person name="Rokhsar D.S."/>
        </authorList>
    </citation>
    <scope>NUCLEOTIDE SEQUENCE [LARGE SCALE GENOMIC DNA]</scope>
</reference>
<feature type="compositionally biased region" description="Low complexity" evidence="1">
    <location>
        <begin position="91"/>
        <end position="101"/>
    </location>
</feature>